<evidence type="ECO:0000256" key="2">
    <source>
        <dbReference type="ARBA" id="ARBA00011353"/>
    </source>
</evidence>
<feature type="compositionally biased region" description="Basic and acidic residues" evidence="8">
    <location>
        <begin position="156"/>
        <end position="174"/>
    </location>
</feature>
<evidence type="ECO:0000256" key="7">
    <source>
        <dbReference type="PROSITE-ProRule" id="PRU00723"/>
    </source>
</evidence>
<dbReference type="AlphaFoldDB" id="A0A1X7RLT4"/>
<dbReference type="Pfam" id="PF00385">
    <property type="entry name" value="Chromo"/>
    <property type="match status" value="1"/>
</dbReference>
<dbReference type="STRING" id="1276538.A0A1X7RLT4"/>
<feature type="domain" description="C3H1-type" evidence="10">
    <location>
        <begin position="615"/>
        <end position="644"/>
    </location>
</feature>
<evidence type="ECO:0000256" key="4">
    <source>
        <dbReference type="ARBA" id="ARBA00022771"/>
    </source>
</evidence>
<comment type="subcellular location">
    <subcellularLocation>
        <location evidence="1">Nucleus</location>
    </subcellularLocation>
</comment>
<feature type="zinc finger region" description="C3H1-type" evidence="7">
    <location>
        <begin position="500"/>
        <end position="528"/>
    </location>
</feature>
<feature type="compositionally biased region" description="Basic and acidic residues" evidence="8">
    <location>
        <begin position="468"/>
        <end position="484"/>
    </location>
</feature>
<dbReference type="InterPro" id="IPR016197">
    <property type="entry name" value="Chromo-like_dom_sf"/>
</dbReference>
<feature type="compositionally biased region" description="Acidic residues" evidence="8">
    <location>
        <begin position="213"/>
        <end position="224"/>
    </location>
</feature>
<feature type="domain" description="C3H1-type" evidence="10">
    <location>
        <begin position="418"/>
        <end position="446"/>
    </location>
</feature>
<feature type="region of interest" description="Disordered" evidence="8">
    <location>
        <begin position="468"/>
        <end position="496"/>
    </location>
</feature>
<evidence type="ECO:0008006" key="13">
    <source>
        <dbReference type="Google" id="ProtNLM"/>
    </source>
</evidence>
<dbReference type="PROSITE" id="PS00598">
    <property type="entry name" value="CHROMO_1"/>
    <property type="match status" value="1"/>
</dbReference>
<feature type="region of interest" description="Disordered" evidence="8">
    <location>
        <begin position="1"/>
        <end position="31"/>
    </location>
</feature>
<evidence type="ECO:0000256" key="8">
    <source>
        <dbReference type="SAM" id="MobiDB-lite"/>
    </source>
</evidence>
<feature type="compositionally biased region" description="Basic residues" evidence="8">
    <location>
        <begin position="251"/>
        <end position="266"/>
    </location>
</feature>
<feature type="compositionally biased region" description="Basic and acidic residues" evidence="8">
    <location>
        <begin position="329"/>
        <end position="338"/>
    </location>
</feature>
<dbReference type="Proteomes" id="UP000215127">
    <property type="component" value="Chromosome 2"/>
</dbReference>
<dbReference type="PROSITE" id="PS50103">
    <property type="entry name" value="ZF_C3H1"/>
    <property type="match status" value="4"/>
</dbReference>
<feature type="region of interest" description="Disordered" evidence="8">
    <location>
        <begin position="722"/>
        <end position="742"/>
    </location>
</feature>
<comment type="subunit">
    <text evidence="2">Component of the NuA4 histone acetyltransferase complex.</text>
</comment>
<dbReference type="SMART" id="SM00298">
    <property type="entry name" value="CHROMO"/>
    <property type="match status" value="1"/>
</dbReference>
<evidence type="ECO:0000256" key="3">
    <source>
        <dbReference type="ARBA" id="ARBA00022723"/>
    </source>
</evidence>
<evidence type="ECO:0000313" key="12">
    <source>
        <dbReference type="Proteomes" id="UP000215127"/>
    </source>
</evidence>
<reference evidence="11 12" key="1">
    <citation type="submission" date="2016-06" db="EMBL/GenBank/DDBJ databases">
        <authorList>
            <person name="Kjaerup R.B."/>
            <person name="Dalgaard T.S."/>
            <person name="Juul-Madsen H.R."/>
        </authorList>
    </citation>
    <scope>NUCLEOTIDE SEQUENCE [LARGE SCALE GENOMIC DNA]</scope>
</reference>
<feature type="domain" description="Chromo" evidence="9">
    <location>
        <begin position="37"/>
        <end position="96"/>
    </location>
</feature>
<dbReference type="GO" id="GO:0008270">
    <property type="term" value="F:zinc ion binding"/>
    <property type="evidence" value="ECO:0007669"/>
    <property type="project" value="UniProtKB-KW"/>
</dbReference>
<dbReference type="GO" id="GO:0006338">
    <property type="term" value="P:chromatin remodeling"/>
    <property type="evidence" value="ECO:0007669"/>
    <property type="project" value="UniProtKB-ARBA"/>
</dbReference>
<feature type="compositionally biased region" description="Polar residues" evidence="8">
    <location>
        <begin position="267"/>
        <end position="276"/>
    </location>
</feature>
<keyword evidence="5 7" id="KW-0862">Zinc</keyword>
<dbReference type="InterPro" id="IPR036855">
    <property type="entry name" value="Znf_CCCH_sf"/>
</dbReference>
<feature type="region of interest" description="Disordered" evidence="8">
    <location>
        <begin position="111"/>
        <end position="344"/>
    </location>
</feature>
<keyword evidence="4 7" id="KW-0863">Zinc-finger</keyword>
<protein>
    <recommendedName>
        <fullName evidence="13">Chromo domain-containing protein</fullName>
    </recommendedName>
</protein>
<dbReference type="InterPro" id="IPR000571">
    <property type="entry name" value="Znf_CCCH"/>
</dbReference>
<feature type="region of interest" description="Disordered" evidence="8">
    <location>
        <begin position="375"/>
        <end position="415"/>
    </location>
</feature>
<keyword evidence="3 7" id="KW-0479">Metal-binding</keyword>
<evidence type="ECO:0000313" key="11">
    <source>
        <dbReference type="EMBL" id="SMQ47947.1"/>
    </source>
</evidence>
<feature type="compositionally biased region" description="Basic residues" evidence="8">
    <location>
        <begin position="117"/>
        <end position="129"/>
    </location>
</feature>
<dbReference type="InterPro" id="IPR000953">
    <property type="entry name" value="Chromo/chromo_shadow_dom"/>
</dbReference>
<feature type="compositionally biased region" description="Polar residues" evidence="8">
    <location>
        <begin position="240"/>
        <end position="250"/>
    </location>
</feature>
<dbReference type="InterPro" id="IPR023779">
    <property type="entry name" value="Chromodomain_CS"/>
</dbReference>
<feature type="region of interest" description="Disordered" evidence="8">
    <location>
        <begin position="529"/>
        <end position="572"/>
    </location>
</feature>
<dbReference type="SUPFAM" id="SSF90229">
    <property type="entry name" value="CCCH zinc finger"/>
    <property type="match status" value="1"/>
</dbReference>
<feature type="zinc finger region" description="C3H1-type" evidence="7">
    <location>
        <begin position="577"/>
        <end position="605"/>
    </location>
</feature>
<dbReference type="Gene3D" id="2.40.50.40">
    <property type="match status" value="1"/>
</dbReference>
<dbReference type="InterPro" id="IPR023780">
    <property type="entry name" value="Chromo_domain"/>
</dbReference>
<feature type="domain" description="C3H1-type" evidence="10">
    <location>
        <begin position="577"/>
        <end position="605"/>
    </location>
</feature>
<evidence type="ECO:0000259" key="9">
    <source>
        <dbReference type="PROSITE" id="PS50013"/>
    </source>
</evidence>
<feature type="domain" description="C3H1-type" evidence="10">
    <location>
        <begin position="500"/>
        <end position="528"/>
    </location>
</feature>
<feature type="zinc finger region" description="C3H1-type" evidence="7">
    <location>
        <begin position="418"/>
        <end position="446"/>
    </location>
</feature>
<name>A0A1X7RLT4_ZYMT9</name>
<dbReference type="CDD" id="cd18966">
    <property type="entry name" value="chromodomain"/>
    <property type="match status" value="1"/>
</dbReference>
<dbReference type="SUPFAM" id="SSF54160">
    <property type="entry name" value="Chromo domain-like"/>
    <property type="match status" value="1"/>
</dbReference>
<evidence type="ECO:0000256" key="5">
    <source>
        <dbReference type="ARBA" id="ARBA00022833"/>
    </source>
</evidence>
<dbReference type="Gene3D" id="3.30.1370.210">
    <property type="match status" value="1"/>
</dbReference>
<keyword evidence="6" id="KW-0539">Nucleus</keyword>
<keyword evidence="12" id="KW-1185">Reference proteome</keyword>
<dbReference type="GO" id="GO:0005634">
    <property type="term" value="C:nucleus"/>
    <property type="evidence" value="ECO:0007669"/>
    <property type="project" value="UniProtKB-SubCell"/>
</dbReference>
<feature type="zinc finger region" description="C3H1-type" evidence="7">
    <location>
        <begin position="615"/>
        <end position="644"/>
    </location>
</feature>
<organism evidence="11 12">
    <name type="scientific">Zymoseptoria tritici (strain ST99CH_3D7)</name>
    <dbReference type="NCBI Taxonomy" id="1276538"/>
    <lineage>
        <taxon>Eukaryota</taxon>
        <taxon>Fungi</taxon>
        <taxon>Dikarya</taxon>
        <taxon>Ascomycota</taxon>
        <taxon>Pezizomycotina</taxon>
        <taxon>Dothideomycetes</taxon>
        <taxon>Dothideomycetidae</taxon>
        <taxon>Mycosphaerellales</taxon>
        <taxon>Mycosphaerellaceae</taxon>
        <taxon>Zymoseptoria</taxon>
    </lineage>
</organism>
<evidence type="ECO:0000259" key="10">
    <source>
        <dbReference type="PROSITE" id="PS50103"/>
    </source>
</evidence>
<evidence type="ECO:0000256" key="6">
    <source>
        <dbReference type="ARBA" id="ARBA00023242"/>
    </source>
</evidence>
<dbReference type="EMBL" id="LT853693">
    <property type="protein sequence ID" value="SMQ47947.1"/>
    <property type="molecule type" value="Genomic_DNA"/>
</dbReference>
<gene>
    <name evidence="11" type="ORF">ZT3D7_G3095</name>
</gene>
<sequence length="1224" mass="136446">MSKAKRPVVFDSGESSEGDNDSIGTDSTAESAQLDVYPVDKILAETGAPGTDLQYLVKWEGYPLARATWEPPENITTKNVLSVWAREKRSVEEGSAKPFDYFTWFEAKGEYEQQKAERHRRRKLKRRKRGLPESPNRVDSSGGSEVDEDGASDAADVDKRNEPPTTSHERHDSAQKPVKRSVVNQSSTGARKGVARRIVKRSRVESSESSSESSEESSGESSSEDDVRGPRRRRQPARRNTANVASTSRASPRKRRDGQKSTHSHRSNSTAEPTENITREAASAKPIRVAARKSAPSGGNAPVVATRDVLANWTAPKTKRQRPRVSGDTPKDSTDPKFKNLSTQHRMQLYSRNEKEPDINALAIVDFKTGKVIQPKAKETPTAYLRRSPPPPQPPVERSTTSNEDERRRQSSGLSIQDPKRITCYFWLTRGGCAFGPDCKWAHEDTGVYQAPPDSTGRRRLDARFEPTTKNDIPARGDLPRRYDANGNPIPMAEGTDWPGKKGTTCYFWQQGECQFGDAECDFAHHDTGKYAKPPPNDSRRSEASIANENPVRPVEVHGSSNGGPGLPHRDSATRWNRKAYTCVFWQNGNCSSSDEACEFAHRDTGLYVETRLATPKETTCYYWRTKGKCEKKDHECKFAHYDTGIHASQPGTFNRGRAQMIPVVPGEIPAANSVPVAPREAMRASADPPAPPKGPSIWIAAQTGDQPGDVRTADLVASPMDMRDGPTQYPLNPTPVSRGATSFRRPSVTAETLTAELVVSCAGDEQPLQLQARLEMHDLARLGLIVGTKPRLEVDRMVVAADFEKLVFEQTSGIDEVIAFGGISLANQEIARELSDTCKNNASGFIAAVNGHTAKILIYPSDVEGWKFLDRPGMKFDGPFNFRIFKTLPSVETLLPSMEDKRLPAIAIGEDLAKLPTDTLINKNGTQEIRAVFLMLSPMHQAELEVYAAYFAALDVKVYHSGMAGAWAHFRRHHRGTHGLLMIHTDIPLWQIPGLHNFLQYGSRVFKVGGNVNDVDPGFTCERLFPIGTAVFITDDLFAHYPEEATAIIQSFVKQHKDKPDGAEFNRIVTRPGVKLWLEKLAEESQRRGRGDSRWVRLHECMCQLCPPEDEDPDDPPNPLPDSWLVSIAPELLPSFRGLWEKDPERATAFMVNWFAGWTVENAHNFRKFYIAYKPRNRITKTVTDTSGRLVEQELLDPKGWGDKYQHLAVRLAEDVFNKKLTK</sequence>
<evidence type="ECO:0000256" key="1">
    <source>
        <dbReference type="ARBA" id="ARBA00004123"/>
    </source>
</evidence>
<dbReference type="SMART" id="SM00356">
    <property type="entry name" value="ZnF_C3H1"/>
    <property type="match status" value="4"/>
</dbReference>
<proteinExistence type="predicted"/>
<accession>A0A1X7RLT4</accession>
<dbReference type="PROSITE" id="PS50013">
    <property type="entry name" value="CHROMO_2"/>
    <property type="match status" value="1"/>
</dbReference>